<dbReference type="Proteomes" id="UP000813462">
    <property type="component" value="Unassembled WGS sequence"/>
</dbReference>
<protein>
    <recommendedName>
        <fullName evidence="5">Coumaroyl-CoA:anthocyanidin 3-O-glucoside-6''-O-coumaroyltransferase 1-like</fullName>
    </recommendedName>
</protein>
<reference evidence="3" key="1">
    <citation type="journal article" date="2021" name="Front. Plant Sci.">
        <title>Chromosome-Scale Genome Assembly for Chinese Sour Jujube and Insights Into Its Genome Evolution and Domestication Signature.</title>
        <authorList>
            <person name="Shen L.-Y."/>
            <person name="Luo H."/>
            <person name="Wang X.-L."/>
            <person name="Wang X.-M."/>
            <person name="Qiu X.-J."/>
            <person name="Liu H."/>
            <person name="Zhou S.-S."/>
            <person name="Jia K.-H."/>
            <person name="Nie S."/>
            <person name="Bao Y.-T."/>
            <person name="Zhang R.-G."/>
            <person name="Yun Q.-Z."/>
            <person name="Chai Y.-H."/>
            <person name="Lu J.-Y."/>
            <person name="Li Y."/>
            <person name="Zhao S.-W."/>
            <person name="Mao J.-F."/>
            <person name="Jia S.-G."/>
            <person name="Mao Y.-M."/>
        </authorList>
    </citation>
    <scope>NUCLEOTIDE SEQUENCE</scope>
    <source>
        <strain evidence="3">AT0</strain>
        <tissue evidence="3">Leaf</tissue>
    </source>
</reference>
<gene>
    <name evidence="3" type="ORF">FEM48_Zijuj04G0077300</name>
</gene>
<dbReference type="EMBL" id="JAEACU010000004">
    <property type="protein sequence ID" value="KAH7532945.1"/>
    <property type="molecule type" value="Genomic_DNA"/>
</dbReference>
<evidence type="ECO:0000313" key="4">
    <source>
        <dbReference type="Proteomes" id="UP000813462"/>
    </source>
</evidence>
<evidence type="ECO:0000256" key="2">
    <source>
        <dbReference type="ARBA" id="ARBA00023315"/>
    </source>
</evidence>
<evidence type="ECO:0000313" key="3">
    <source>
        <dbReference type="EMBL" id="KAH7532945.1"/>
    </source>
</evidence>
<evidence type="ECO:0008006" key="5">
    <source>
        <dbReference type="Google" id="ProtNLM"/>
    </source>
</evidence>
<keyword evidence="2" id="KW-0012">Acyltransferase</keyword>
<dbReference type="PANTHER" id="PTHR31625">
    <property type="match status" value="1"/>
</dbReference>
<accession>A0A978VIM6</accession>
<name>A0A978VIM6_ZIZJJ</name>
<dbReference type="AlphaFoldDB" id="A0A978VIM6"/>
<evidence type="ECO:0000256" key="1">
    <source>
        <dbReference type="ARBA" id="ARBA00022679"/>
    </source>
</evidence>
<dbReference type="Pfam" id="PF02458">
    <property type="entry name" value="Transferase"/>
    <property type="match status" value="1"/>
</dbReference>
<dbReference type="InterPro" id="IPR023213">
    <property type="entry name" value="CAT-like_dom_sf"/>
</dbReference>
<organism evidence="3 4">
    <name type="scientific">Ziziphus jujuba var. spinosa</name>
    <dbReference type="NCBI Taxonomy" id="714518"/>
    <lineage>
        <taxon>Eukaryota</taxon>
        <taxon>Viridiplantae</taxon>
        <taxon>Streptophyta</taxon>
        <taxon>Embryophyta</taxon>
        <taxon>Tracheophyta</taxon>
        <taxon>Spermatophyta</taxon>
        <taxon>Magnoliopsida</taxon>
        <taxon>eudicotyledons</taxon>
        <taxon>Gunneridae</taxon>
        <taxon>Pentapetalae</taxon>
        <taxon>rosids</taxon>
        <taxon>fabids</taxon>
        <taxon>Rosales</taxon>
        <taxon>Rhamnaceae</taxon>
        <taxon>Paliureae</taxon>
        <taxon>Ziziphus</taxon>
    </lineage>
</organism>
<dbReference type="InterPro" id="IPR051504">
    <property type="entry name" value="Plant_metabolite_acyltrans"/>
</dbReference>
<proteinExistence type="predicted"/>
<dbReference type="GO" id="GO:0016747">
    <property type="term" value="F:acyltransferase activity, transferring groups other than amino-acyl groups"/>
    <property type="evidence" value="ECO:0007669"/>
    <property type="project" value="UniProtKB-ARBA"/>
</dbReference>
<dbReference type="Gene3D" id="3.30.559.10">
    <property type="entry name" value="Chloramphenicol acetyltransferase-like domain"/>
    <property type="match status" value="1"/>
</dbReference>
<keyword evidence="1" id="KW-0808">Transferase</keyword>
<sequence length="285" mass="31837">MTLDQGQVTGAHDLTSIEKSIPFHDRAVVKDPNGLELIFLKEWWNWASTWKEGDSVISDQLADKVRATFDLGHSQIERLKHWVQNQCSDTTNLYTSTFVVTCALIWVCLVKSQQASGETNNVSHRNYEKPCYLIFVADCRNRFELSIPFTYFGNCLALCFVSVKKSELLGVNGMVEAVKAIGNKVGELESGGLKGAEKWMLDWKTVAELGDYITVAGSQRLGIYETDFGWGRPKKTELVQIDVSGAISLAESREDKDGVEVGLALGRPNMDHFNSILEKSLRLSH</sequence>
<comment type="caution">
    <text evidence="3">The sequence shown here is derived from an EMBL/GenBank/DDBJ whole genome shotgun (WGS) entry which is preliminary data.</text>
</comment>